<reference evidence="2" key="2">
    <citation type="journal article" date="2021" name="Microbiol. Resour. Announc.">
        <title>Complete Genome Sequences of Three Human Oral Treponema parvum Isolates.</title>
        <authorList>
            <person name="Zeng H."/>
            <person name="Watt R.M."/>
        </authorList>
    </citation>
    <scope>NUCLEOTIDE SEQUENCE</scope>
    <source>
        <strain evidence="2">ATCC 700773</strain>
    </source>
</reference>
<reference evidence="2" key="1">
    <citation type="submission" date="2020-05" db="EMBL/GenBank/DDBJ databases">
        <authorList>
            <person name="Zeng H."/>
            <person name="Chan Y.K."/>
            <person name="Watt R.M."/>
        </authorList>
    </citation>
    <scope>NUCLEOTIDE SEQUENCE</scope>
    <source>
        <strain evidence="2">ATCC 700773</strain>
    </source>
</reference>
<sequence length="206" mass="22379">MDVQLQELIDKIKKDGVAAAKTSAENIISEAEVNAKKIIADAEQQAERILKNAKTETDRMEKAAEDAVKQAGRNLIISFRESIVSELNALVQAEAAKAYSPALMEKLIPETVKAWVSKEDAKDVSVILNEKSLKELEKGLHAALKTQIAKGLELKADKTISAGFRIGINNGEAYYDYSAEAVADLFSAYLNPRVSALMKAAVTEGK</sequence>
<proteinExistence type="predicted"/>
<dbReference type="AlphaFoldDB" id="A0A975EZS6"/>
<dbReference type="Proteomes" id="UP000671995">
    <property type="component" value="Chromosome"/>
</dbReference>
<keyword evidence="1" id="KW-0175">Coiled coil</keyword>
<dbReference type="Gene3D" id="1.20.5.2950">
    <property type="match status" value="1"/>
</dbReference>
<evidence type="ECO:0000256" key="1">
    <source>
        <dbReference type="SAM" id="Coils"/>
    </source>
</evidence>
<evidence type="ECO:0000313" key="2">
    <source>
        <dbReference type="EMBL" id="QTQ11752.1"/>
    </source>
</evidence>
<dbReference type="RefSeq" id="WP_210118547.1">
    <property type="nucleotide sequence ID" value="NZ_CP054257.1"/>
</dbReference>
<gene>
    <name evidence="2" type="ORF">HRI96_05785</name>
</gene>
<protein>
    <submittedName>
        <fullName evidence="2">V-type ATP synthase subunit E</fullName>
    </submittedName>
</protein>
<name>A0A975EZS6_9SPIR</name>
<evidence type="ECO:0000313" key="3">
    <source>
        <dbReference type="Proteomes" id="UP000671995"/>
    </source>
</evidence>
<organism evidence="2 3">
    <name type="scientific">Treponema parvum</name>
    <dbReference type="NCBI Taxonomy" id="138851"/>
    <lineage>
        <taxon>Bacteria</taxon>
        <taxon>Pseudomonadati</taxon>
        <taxon>Spirochaetota</taxon>
        <taxon>Spirochaetia</taxon>
        <taxon>Spirochaetales</taxon>
        <taxon>Treponemataceae</taxon>
        <taxon>Treponema</taxon>
    </lineage>
</organism>
<dbReference type="SUPFAM" id="SSF160527">
    <property type="entry name" value="V-type ATPase subunit E-like"/>
    <property type="match status" value="1"/>
</dbReference>
<dbReference type="EMBL" id="CP054257">
    <property type="protein sequence ID" value="QTQ11752.1"/>
    <property type="molecule type" value="Genomic_DNA"/>
</dbReference>
<accession>A0A975EZS6</accession>
<feature type="coiled-coil region" evidence="1">
    <location>
        <begin position="28"/>
        <end position="70"/>
    </location>
</feature>